<dbReference type="PANTHER" id="PTHR46636:SF1">
    <property type="entry name" value="CDK2-ASSOCIATED AND CULLIN DOMAIN-CONTAINING PROTEIN 1"/>
    <property type="match status" value="1"/>
</dbReference>
<dbReference type="STRING" id="1754192.A0A1Y1XBH7"/>
<feature type="domain" description="Cullin N-terminal" evidence="2">
    <location>
        <begin position="50"/>
        <end position="191"/>
    </location>
</feature>
<reference evidence="3 4" key="1">
    <citation type="submission" date="2016-08" db="EMBL/GenBank/DDBJ databases">
        <title>A Parts List for Fungal Cellulosomes Revealed by Comparative Genomics.</title>
        <authorList>
            <consortium name="DOE Joint Genome Institute"/>
            <person name="Haitjema C.H."/>
            <person name="Gilmore S.P."/>
            <person name="Henske J.K."/>
            <person name="Solomon K.V."/>
            <person name="De Groot R."/>
            <person name="Kuo A."/>
            <person name="Mondo S.J."/>
            <person name="Salamov A.A."/>
            <person name="Labutti K."/>
            <person name="Zhao Z."/>
            <person name="Chiniquy J."/>
            <person name="Barry K."/>
            <person name="Brewer H.M."/>
            <person name="Purvine S.O."/>
            <person name="Wright A.T."/>
            <person name="Boxma B."/>
            <person name="Van Alen T."/>
            <person name="Hackstein J.H."/>
            <person name="Baker S.E."/>
            <person name="Grigoriev I.V."/>
            <person name="O'Malley M.A."/>
        </authorList>
    </citation>
    <scope>NUCLEOTIDE SEQUENCE [LARGE SCALE GENOMIC DNA]</scope>
    <source>
        <strain evidence="3 4">S4</strain>
    </source>
</reference>
<dbReference type="Pfam" id="PF00888">
    <property type="entry name" value="Cullin"/>
    <property type="match status" value="1"/>
</dbReference>
<evidence type="ECO:0000313" key="4">
    <source>
        <dbReference type="Proteomes" id="UP000193944"/>
    </source>
</evidence>
<dbReference type="GO" id="GO:0031625">
    <property type="term" value="F:ubiquitin protein ligase binding"/>
    <property type="evidence" value="ECO:0007669"/>
    <property type="project" value="InterPro"/>
</dbReference>
<accession>A0A1Y1XBH7</accession>
<reference evidence="3 4" key="2">
    <citation type="submission" date="2016-08" db="EMBL/GenBank/DDBJ databases">
        <title>Pervasive Adenine N6-methylation of Active Genes in Fungi.</title>
        <authorList>
            <consortium name="DOE Joint Genome Institute"/>
            <person name="Mondo S.J."/>
            <person name="Dannebaum R.O."/>
            <person name="Kuo R.C."/>
            <person name="Labutti K."/>
            <person name="Haridas S."/>
            <person name="Kuo A."/>
            <person name="Salamov A."/>
            <person name="Ahrendt S.R."/>
            <person name="Lipzen A."/>
            <person name="Sullivan W."/>
            <person name="Andreopoulos W.B."/>
            <person name="Clum A."/>
            <person name="Lindquist E."/>
            <person name="Daum C."/>
            <person name="Ramamoorthy G.K."/>
            <person name="Gryganskyi A."/>
            <person name="Culley D."/>
            <person name="Magnuson J.K."/>
            <person name="James T.Y."/>
            <person name="O'Malley M.A."/>
            <person name="Stajich J.E."/>
            <person name="Spatafora J.W."/>
            <person name="Visel A."/>
            <person name="Grigoriev I.V."/>
        </authorList>
    </citation>
    <scope>NUCLEOTIDE SEQUENCE [LARGE SCALE GENOMIC DNA]</scope>
    <source>
        <strain evidence="3 4">S4</strain>
    </source>
</reference>
<dbReference type="PANTHER" id="PTHR46636">
    <property type="entry name" value="CDK2-ASSOCIATED AND CULLIN DOMAIN-CONTAINING PROTEIN 1"/>
    <property type="match status" value="1"/>
</dbReference>
<organism evidence="3 4">
    <name type="scientific">Anaeromyces robustus</name>
    <dbReference type="NCBI Taxonomy" id="1754192"/>
    <lineage>
        <taxon>Eukaryota</taxon>
        <taxon>Fungi</taxon>
        <taxon>Fungi incertae sedis</taxon>
        <taxon>Chytridiomycota</taxon>
        <taxon>Chytridiomycota incertae sedis</taxon>
        <taxon>Neocallimastigomycetes</taxon>
        <taxon>Neocallimastigales</taxon>
        <taxon>Neocallimastigaceae</taxon>
        <taxon>Anaeromyces</taxon>
    </lineage>
</organism>
<gene>
    <name evidence="3" type="ORF">BCR32DRAFT_278621</name>
</gene>
<dbReference type="EMBL" id="MCFG01000087">
    <property type="protein sequence ID" value="ORX82786.1"/>
    <property type="molecule type" value="Genomic_DNA"/>
</dbReference>
<dbReference type="SUPFAM" id="SSF74788">
    <property type="entry name" value="Cullin repeat-like"/>
    <property type="match status" value="1"/>
</dbReference>
<name>A0A1Y1XBH7_9FUNG</name>
<evidence type="ECO:0000259" key="2">
    <source>
        <dbReference type="Pfam" id="PF00888"/>
    </source>
</evidence>
<dbReference type="GO" id="GO:0019901">
    <property type="term" value="F:protein kinase binding"/>
    <property type="evidence" value="ECO:0007669"/>
    <property type="project" value="TreeGrafter"/>
</dbReference>
<protein>
    <recommendedName>
        <fullName evidence="2">Cullin N-terminal domain-containing protein</fullName>
    </recommendedName>
</protein>
<dbReference type="InterPro" id="IPR042652">
    <property type="entry name" value="CACUL1"/>
</dbReference>
<dbReference type="AlphaFoldDB" id="A0A1Y1XBH7"/>
<dbReference type="InterPro" id="IPR001373">
    <property type="entry name" value="Cullin_N"/>
</dbReference>
<dbReference type="GO" id="GO:0006511">
    <property type="term" value="P:ubiquitin-dependent protein catabolic process"/>
    <property type="evidence" value="ECO:0007669"/>
    <property type="project" value="InterPro"/>
</dbReference>
<comment type="caution">
    <text evidence="3">The sequence shown here is derived from an EMBL/GenBank/DDBJ whole genome shotgun (WGS) entry which is preliminary data.</text>
</comment>
<sequence length="326" mass="38100">MSKAIVSHRNDFHIKNNNFENEMKYYNDNFPTLRNFIDVVFHYNKQINTPLRLFSHEELYRIVYTICRQGYKKLLYENILEICSNFCADTVKELENIKQNETWLTILSQVVANYVKSFDVIINIFAYLDKTYLMEELNTSLSVVLKEIFEDNFFVGVKDRLSYSLCMYVNNNIQIPQNLIITITQALYSLNPSYAYINPMLFRKTVSNFIVPKNFNKLQVDYTKLEAQYFLSLIKNENTIDSFNFPSPSYSSIYSIEIDSDEISEKSYSSCSTLYCKSPSLFSTTNEKEKSLSTITYVKRCLSNTDICDNSIENSSHKKICIKSTT</sequence>
<comment type="similarity">
    <text evidence="1">Belongs to the cullin family.</text>
</comment>
<dbReference type="Proteomes" id="UP000193944">
    <property type="component" value="Unassembled WGS sequence"/>
</dbReference>
<proteinExistence type="inferred from homology"/>
<evidence type="ECO:0000256" key="1">
    <source>
        <dbReference type="ARBA" id="ARBA00006019"/>
    </source>
</evidence>
<evidence type="ECO:0000313" key="3">
    <source>
        <dbReference type="EMBL" id="ORX82786.1"/>
    </source>
</evidence>
<dbReference type="InterPro" id="IPR016159">
    <property type="entry name" value="Cullin_repeat-like_dom_sf"/>
</dbReference>
<dbReference type="OrthoDB" id="2152509at2759"/>
<keyword evidence="4" id="KW-1185">Reference proteome</keyword>
<dbReference type="GO" id="GO:0000082">
    <property type="term" value="P:G1/S transition of mitotic cell cycle"/>
    <property type="evidence" value="ECO:0007669"/>
    <property type="project" value="TreeGrafter"/>
</dbReference>
<dbReference type="Gene3D" id="1.20.1310.10">
    <property type="entry name" value="Cullin Repeats"/>
    <property type="match status" value="1"/>
</dbReference>